<dbReference type="EMBL" id="CATQJA010002655">
    <property type="protein sequence ID" value="CAJ0579035.1"/>
    <property type="molecule type" value="Genomic_DNA"/>
</dbReference>
<accession>A0AA36GB24</accession>
<protein>
    <submittedName>
        <fullName evidence="1">Uncharacterized protein</fullName>
    </submittedName>
</protein>
<reference evidence="1" key="1">
    <citation type="submission" date="2023-06" db="EMBL/GenBank/DDBJ databases">
        <authorList>
            <person name="Delattre M."/>
        </authorList>
    </citation>
    <scope>NUCLEOTIDE SEQUENCE</scope>
    <source>
        <strain evidence="1">AF72</strain>
    </source>
</reference>
<evidence type="ECO:0000313" key="1">
    <source>
        <dbReference type="EMBL" id="CAJ0579035.1"/>
    </source>
</evidence>
<comment type="caution">
    <text evidence="1">The sequence shown here is derived from an EMBL/GenBank/DDBJ whole genome shotgun (WGS) entry which is preliminary data.</text>
</comment>
<name>A0AA36GB24_9BILA</name>
<organism evidence="1 2">
    <name type="scientific">Mesorhabditis spiculigera</name>
    <dbReference type="NCBI Taxonomy" id="96644"/>
    <lineage>
        <taxon>Eukaryota</taxon>
        <taxon>Metazoa</taxon>
        <taxon>Ecdysozoa</taxon>
        <taxon>Nematoda</taxon>
        <taxon>Chromadorea</taxon>
        <taxon>Rhabditida</taxon>
        <taxon>Rhabditina</taxon>
        <taxon>Rhabditomorpha</taxon>
        <taxon>Rhabditoidea</taxon>
        <taxon>Rhabditidae</taxon>
        <taxon>Mesorhabditinae</taxon>
        <taxon>Mesorhabditis</taxon>
    </lineage>
</organism>
<proteinExistence type="predicted"/>
<gene>
    <name evidence="1" type="ORF">MSPICULIGERA_LOCUS17269</name>
</gene>
<feature type="non-terminal residue" evidence="1">
    <location>
        <position position="154"/>
    </location>
</feature>
<sequence>MFFRGTILMQWMPRRSTDGDKQEGAAVPRNERIDGNTQLEMALLAATDVVVELTTRNSCPDRLGKTIRRSTIEAYKIRFSTMSLFRPPTEGGKKGGTAVPRKLGIGRIDCNTQLEMALLAATGVAVELTTRNSCPDQPCKTIRRNGMEAYKNLE</sequence>
<dbReference type="AlphaFoldDB" id="A0AA36GB24"/>
<evidence type="ECO:0000313" key="2">
    <source>
        <dbReference type="Proteomes" id="UP001177023"/>
    </source>
</evidence>
<dbReference type="Proteomes" id="UP001177023">
    <property type="component" value="Unassembled WGS sequence"/>
</dbReference>
<keyword evidence="2" id="KW-1185">Reference proteome</keyword>